<dbReference type="EMBL" id="ARYL01000013">
    <property type="protein sequence ID" value="KDA02582.1"/>
    <property type="molecule type" value="Genomic_DNA"/>
</dbReference>
<comment type="caution">
    <text evidence="1">The sequence shown here is derived from an EMBL/GenBank/DDBJ whole genome shotgun (WGS) entry which is preliminary data.</text>
</comment>
<name>A0A059G6W5_9PROT</name>
<dbReference type="CDD" id="cd00085">
    <property type="entry name" value="HNHc"/>
    <property type="match status" value="1"/>
</dbReference>
<dbReference type="AlphaFoldDB" id="A0A059G6W5"/>
<evidence type="ECO:0000313" key="2">
    <source>
        <dbReference type="Proteomes" id="UP000024942"/>
    </source>
</evidence>
<accession>A0A059G6W5</accession>
<dbReference type="Proteomes" id="UP000024942">
    <property type="component" value="Unassembled WGS sequence"/>
</dbReference>
<dbReference type="eggNOG" id="COG1403">
    <property type="taxonomic scope" value="Bacteria"/>
</dbReference>
<dbReference type="STRING" id="1280953.HOC_10189"/>
<sequence>MNALGKPHLVAVWLKGHEIAGYPPHAWRRDDFGYAMRFADYGDRNSDYGWEIDHRIPSALGGPNMLINKRPLHWRNNVQLGGQVRNALSGR</sequence>
<protein>
    <recommendedName>
        <fullName evidence="3">HNH endonuclease</fullName>
    </recommendedName>
</protein>
<dbReference type="InterPro" id="IPR003615">
    <property type="entry name" value="HNH_nuc"/>
</dbReference>
<organism evidence="1 2">
    <name type="scientific">Hyphomonas oceanitis SCH89</name>
    <dbReference type="NCBI Taxonomy" id="1280953"/>
    <lineage>
        <taxon>Bacteria</taxon>
        <taxon>Pseudomonadati</taxon>
        <taxon>Pseudomonadota</taxon>
        <taxon>Alphaproteobacteria</taxon>
        <taxon>Hyphomonadales</taxon>
        <taxon>Hyphomonadaceae</taxon>
        <taxon>Hyphomonas</taxon>
    </lineage>
</organism>
<evidence type="ECO:0008006" key="3">
    <source>
        <dbReference type="Google" id="ProtNLM"/>
    </source>
</evidence>
<reference evidence="1 2" key="1">
    <citation type="journal article" date="2014" name="Antonie Van Leeuwenhoek">
        <title>Hyphomonas beringensis sp. nov. and Hyphomonas chukchiensis sp. nov., isolated from surface seawater of the Bering Sea and Chukchi Sea.</title>
        <authorList>
            <person name="Li C."/>
            <person name="Lai Q."/>
            <person name="Li G."/>
            <person name="Dong C."/>
            <person name="Wang J."/>
            <person name="Liao Y."/>
            <person name="Shao Z."/>
        </authorList>
    </citation>
    <scope>NUCLEOTIDE SEQUENCE [LARGE SCALE GENOMIC DNA]</scope>
    <source>
        <strain evidence="1 2">SCH89</strain>
    </source>
</reference>
<proteinExistence type="predicted"/>
<gene>
    <name evidence="1" type="ORF">HOC_10189</name>
</gene>
<keyword evidence="2" id="KW-1185">Reference proteome</keyword>
<evidence type="ECO:0000313" key="1">
    <source>
        <dbReference type="EMBL" id="KDA02582.1"/>
    </source>
</evidence>